<evidence type="ECO:0000256" key="1">
    <source>
        <dbReference type="ARBA" id="ARBA00008226"/>
    </source>
</evidence>
<dbReference type="Pfam" id="PF07973">
    <property type="entry name" value="tRNA_SAD"/>
    <property type="match status" value="1"/>
</dbReference>
<dbReference type="GO" id="GO:0008270">
    <property type="term" value="F:zinc ion binding"/>
    <property type="evidence" value="ECO:0007669"/>
    <property type="project" value="UniProtKB-UniRule"/>
</dbReference>
<keyword evidence="2 11" id="KW-0820">tRNA-binding</keyword>
<dbReference type="EC" id="6.1.1.7" evidence="11"/>
<dbReference type="Gene3D" id="3.30.930.10">
    <property type="entry name" value="Bira Bifunctional Protein, Domain 2"/>
    <property type="match status" value="1"/>
</dbReference>
<evidence type="ECO:0000256" key="3">
    <source>
        <dbReference type="ARBA" id="ARBA00022598"/>
    </source>
</evidence>
<sequence length="866" mass="98445">MISSKEIRQQFIDFFLNRGHIFVPSSPVIPEDDPTLLFANAGMNQFKSIFLGQKEITYKRVVNSQKCIRAGGKHNDLEEVGKDGYHHTFFEMLGNWSFGDYYKKEAISWAWELLTEVWKIPKDKLYATVYKTDTEAFEIWKQETDIDPTHISYFDDKDNFWEMGETGPCGPCSEIHIDRGSSHCTRQNEPGHICKINGGCSRFIELWNLVFIQYNREADKTLSPLKNKFVDTGAGFERLAQVLQDKNSNYETDLFMPLINKIEELSGVAYTQETGMPHRVIADHIRCLCFALADGGFPSNEGRGYVLRRILRRAARYGRLLGFAEPFLHLLVPLVIEQMAHHFSELNGKEDYIKMVIKAEEERFNKTLDTGLEKFREITQKLKGEVISGSDAFILYDTYGFPPDLTAILAEEKGLKIDYEGFEKEMQLQRKRARKASKFTLFVNNEDWIEFSPVTPTEFVGYKENTVQTYIQRYAIQEKGLILMQLAQTPFYAESGGQVSDTGKIYNEEFELEITNVRKQDEYIIHYGKLKRGTVNNAPVTAEIDRERRKSIARNHTATHLLHKALREVLGEHTVQKGSLVHSDYLRFDFAHFRALTLEEIRKVEDIVNQAVLDNRKVKTTVKNIEEAKKEGAIALFGEKYSEKVRVVCVENFSQELCGGTHISSTGEIGLFKIISESSSAAGIRRIEAITGISALKWVQDLQDKLSRISTLLNSPVKNIESKLEATLEQISALERELKSAKAKEEEKFVQELLSKATKQENYLLIKAQTEFDNLEELKTTAEQLKTKMQGTIAVLFNLYQDKLNILCVVSADLIPKYNAGKIVAKLANELKGKGGGRTDIAMAGGKDIANLASVMEKVPEIIASI</sequence>
<dbReference type="GO" id="GO:0002161">
    <property type="term" value="F:aminoacyl-tRNA deacylase activity"/>
    <property type="evidence" value="ECO:0007669"/>
    <property type="project" value="TreeGrafter"/>
</dbReference>
<dbReference type="GO" id="GO:0004813">
    <property type="term" value="F:alanine-tRNA ligase activity"/>
    <property type="evidence" value="ECO:0007669"/>
    <property type="project" value="UniProtKB-UniRule"/>
</dbReference>
<dbReference type="PROSITE" id="PS50860">
    <property type="entry name" value="AA_TRNA_LIGASE_II_ALA"/>
    <property type="match status" value="1"/>
</dbReference>
<dbReference type="InterPro" id="IPR018162">
    <property type="entry name" value="Ala-tRNA-ligase_IIc_anticod-bd"/>
</dbReference>
<evidence type="ECO:0000256" key="9">
    <source>
        <dbReference type="ARBA" id="ARBA00022917"/>
    </source>
</evidence>
<gene>
    <name evidence="11 14" type="primary">alaS</name>
    <name evidence="14" type="ordered locus">CLOAM1696</name>
</gene>
<reference evidence="14 15" key="1">
    <citation type="journal article" date="2008" name="J. Bacteriol.">
        <title>'Candidatus Cloacamonas acidaminovorans': genome sequence reconstruction provides a first glimpse of a new bacterial division.</title>
        <authorList>
            <person name="Pelletier E."/>
            <person name="Kreimeyer A."/>
            <person name="Bocs S."/>
            <person name="Rouy Z."/>
            <person name="Gyapay G."/>
            <person name="Chouari R."/>
            <person name="Riviere D."/>
            <person name="Ganesan A."/>
            <person name="Daegelen P."/>
            <person name="Sghir A."/>
            <person name="Cohen G.N."/>
            <person name="Medigue C."/>
            <person name="Weissenbach J."/>
            <person name="Le Paslier D."/>
        </authorList>
    </citation>
    <scope>NUCLEOTIDE SEQUENCE [LARGE SCALE GENOMIC DNA]</scope>
    <source>
        <strain evidence="15">Evry</strain>
    </source>
</reference>
<organism evidence="14 15">
    <name type="scientific">Cloacimonas acidaminovorans (strain Evry)</name>
    <dbReference type="NCBI Taxonomy" id="459349"/>
    <lineage>
        <taxon>Bacteria</taxon>
        <taxon>Pseudomonadati</taxon>
        <taxon>Candidatus Cloacimonadota</taxon>
        <taxon>Candidatus Cloacimonadia</taxon>
        <taxon>Candidatus Cloacimonadales</taxon>
        <taxon>Candidatus Cloacimonadaceae</taxon>
        <taxon>Candidatus Cloacimonas</taxon>
    </lineage>
</organism>
<feature type="binding site" evidence="11">
    <location>
        <position position="556"/>
    </location>
    <ligand>
        <name>Zn(2+)</name>
        <dbReference type="ChEBI" id="CHEBI:29105"/>
    </ligand>
</feature>
<name>B0VFU1_CLOAI</name>
<comment type="similarity">
    <text evidence="1 11">Belongs to the class-II aminoacyl-tRNA synthetase family.</text>
</comment>
<evidence type="ECO:0000313" key="15">
    <source>
        <dbReference type="Proteomes" id="UP000002019"/>
    </source>
</evidence>
<evidence type="ECO:0000256" key="2">
    <source>
        <dbReference type="ARBA" id="ARBA00022555"/>
    </source>
</evidence>
<dbReference type="FunFam" id="3.10.310.40:FF:000001">
    <property type="entry name" value="Alanine--tRNA ligase"/>
    <property type="match status" value="1"/>
</dbReference>
<dbReference type="InterPro" id="IPR018163">
    <property type="entry name" value="Thr/Ala-tRNA-synth_IIc_edit"/>
</dbReference>
<dbReference type="KEGG" id="caci:CLOAM1696"/>
<dbReference type="InterPro" id="IPR018164">
    <property type="entry name" value="Ala-tRNA-synth_IIc_N"/>
</dbReference>
<feature type="coiled-coil region" evidence="12">
    <location>
        <begin position="717"/>
        <end position="795"/>
    </location>
</feature>
<dbReference type="SUPFAM" id="SSF55681">
    <property type="entry name" value="Class II aaRS and biotin synthetases"/>
    <property type="match status" value="1"/>
</dbReference>
<dbReference type="PANTHER" id="PTHR11777:SF9">
    <property type="entry name" value="ALANINE--TRNA LIGASE, CYTOPLASMIC"/>
    <property type="match status" value="1"/>
</dbReference>
<dbReference type="CDD" id="cd00673">
    <property type="entry name" value="AlaRS_core"/>
    <property type="match status" value="1"/>
</dbReference>
<dbReference type="FunFam" id="3.30.930.10:FF:000004">
    <property type="entry name" value="Alanine--tRNA ligase"/>
    <property type="match status" value="1"/>
</dbReference>
<evidence type="ECO:0000256" key="10">
    <source>
        <dbReference type="ARBA" id="ARBA00023146"/>
    </source>
</evidence>
<keyword evidence="11" id="KW-0963">Cytoplasm</keyword>
<protein>
    <recommendedName>
        <fullName evidence="11">Alanine--tRNA ligase</fullName>
        <ecNumber evidence="11">6.1.1.7</ecNumber>
    </recommendedName>
    <alternativeName>
        <fullName evidence="11">Alanyl-tRNA synthetase</fullName>
        <shortName evidence="11">AlaRS</shortName>
    </alternativeName>
</protein>
<keyword evidence="7 11" id="KW-0067">ATP-binding</keyword>
<keyword evidence="4 11" id="KW-0479">Metal-binding</keyword>
<dbReference type="SMART" id="SM00863">
    <property type="entry name" value="tRNA_SAD"/>
    <property type="match status" value="1"/>
</dbReference>
<dbReference type="InterPro" id="IPR002318">
    <property type="entry name" value="Ala-tRNA-lgiase_IIc"/>
</dbReference>
<dbReference type="Proteomes" id="UP000002019">
    <property type="component" value="Chromosome"/>
</dbReference>
<dbReference type="NCBIfam" id="TIGR00344">
    <property type="entry name" value="alaS"/>
    <property type="match status" value="1"/>
</dbReference>
<dbReference type="FunFam" id="3.30.980.10:FF:000004">
    <property type="entry name" value="Alanine--tRNA ligase, cytoplasmic"/>
    <property type="match status" value="1"/>
</dbReference>
<evidence type="ECO:0000256" key="8">
    <source>
        <dbReference type="ARBA" id="ARBA00022884"/>
    </source>
</evidence>
<dbReference type="HAMAP" id="MF_00036_B">
    <property type="entry name" value="Ala_tRNA_synth_B"/>
    <property type="match status" value="1"/>
</dbReference>
<dbReference type="Gene3D" id="3.30.980.10">
    <property type="entry name" value="Threonyl-trna Synthetase, Chain A, domain 2"/>
    <property type="match status" value="1"/>
</dbReference>
<keyword evidence="9 11" id="KW-0648">Protein biosynthesis</keyword>
<dbReference type="InterPro" id="IPR018165">
    <property type="entry name" value="Ala-tRNA-synth_IIc_core"/>
</dbReference>
<evidence type="ECO:0000256" key="4">
    <source>
        <dbReference type="ARBA" id="ARBA00022723"/>
    </source>
</evidence>
<keyword evidence="15" id="KW-1185">Reference proteome</keyword>
<dbReference type="Gene3D" id="3.30.54.20">
    <property type="match status" value="1"/>
</dbReference>
<comment type="function">
    <text evidence="11">Catalyzes the attachment of alanine to tRNA(Ala) in a two-step reaction: alanine is first activated by ATP to form Ala-AMP and then transferred to the acceptor end of tRNA(Ala). Also edits incorrectly charged Ser-tRNA(Ala) and Gly-tRNA(Ala) via its editing domain.</text>
</comment>
<dbReference type="InterPro" id="IPR045864">
    <property type="entry name" value="aa-tRNA-synth_II/BPL/LPL"/>
</dbReference>
<keyword evidence="8 11" id="KW-0694">RNA-binding</keyword>
<dbReference type="EMBL" id="CU466930">
    <property type="protein sequence ID" value="CAO81532.1"/>
    <property type="molecule type" value="Genomic_DNA"/>
</dbReference>
<dbReference type="HOGENOM" id="CLU_004485_1_1_0"/>
<comment type="cofactor">
    <cofactor evidence="11">
        <name>Zn(2+)</name>
        <dbReference type="ChEBI" id="CHEBI:29105"/>
    </cofactor>
    <text evidence="11">Binds 1 zinc ion per subunit.</text>
</comment>
<evidence type="ECO:0000259" key="13">
    <source>
        <dbReference type="PROSITE" id="PS50860"/>
    </source>
</evidence>
<dbReference type="InterPro" id="IPR050058">
    <property type="entry name" value="Ala-tRNA_ligase"/>
</dbReference>
<evidence type="ECO:0000256" key="12">
    <source>
        <dbReference type="SAM" id="Coils"/>
    </source>
</evidence>
<evidence type="ECO:0000256" key="11">
    <source>
        <dbReference type="HAMAP-Rule" id="MF_00036"/>
    </source>
</evidence>
<keyword evidence="6 11" id="KW-0862">Zinc</keyword>
<keyword evidence="10 11" id="KW-0030">Aminoacyl-tRNA synthetase</keyword>
<feature type="binding site" evidence="11">
    <location>
        <position position="658"/>
    </location>
    <ligand>
        <name>Zn(2+)</name>
        <dbReference type="ChEBI" id="CHEBI:29105"/>
    </ligand>
</feature>
<dbReference type="PANTHER" id="PTHR11777">
    <property type="entry name" value="ALANYL-TRNA SYNTHETASE"/>
    <property type="match status" value="1"/>
</dbReference>
<keyword evidence="3 11" id="KW-0436">Ligase</keyword>
<keyword evidence="5 11" id="KW-0547">Nucleotide-binding</keyword>
<dbReference type="GO" id="GO:0006419">
    <property type="term" value="P:alanyl-tRNA aminoacylation"/>
    <property type="evidence" value="ECO:0007669"/>
    <property type="project" value="UniProtKB-UniRule"/>
</dbReference>
<dbReference type="GO" id="GO:0000049">
    <property type="term" value="F:tRNA binding"/>
    <property type="evidence" value="ECO:0007669"/>
    <property type="project" value="UniProtKB-KW"/>
</dbReference>
<dbReference type="InterPro" id="IPR003156">
    <property type="entry name" value="DHHA1_dom"/>
</dbReference>
<dbReference type="SUPFAM" id="SSF101353">
    <property type="entry name" value="Putative anticodon-binding domain of alanyl-tRNA synthetase (AlaRS)"/>
    <property type="match status" value="1"/>
</dbReference>
<evidence type="ECO:0000313" key="14">
    <source>
        <dbReference type="EMBL" id="CAO81532.1"/>
    </source>
</evidence>
<dbReference type="Pfam" id="PF02272">
    <property type="entry name" value="DHHA1"/>
    <property type="match status" value="1"/>
</dbReference>
<dbReference type="GO" id="GO:0005737">
    <property type="term" value="C:cytoplasm"/>
    <property type="evidence" value="ECO:0007669"/>
    <property type="project" value="UniProtKB-SubCell"/>
</dbReference>
<comment type="domain">
    <text evidence="11">Consists of three domains; the N-terminal catalytic domain, the editing domain and the C-terminal C-Ala domain. The editing domain removes incorrectly charged amino acids, while the C-Ala domain, along with tRNA(Ala), serves as a bridge to cooperatively bring together the editing and aminoacylation centers thus stimulating deacylation of misacylated tRNAs.</text>
</comment>
<dbReference type="InterPro" id="IPR012947">
    <property type="entry name" value="tRNA_SAD"/>
</dbReference>
<feature type="domain" description="Alanyl-transfer RNA synthetases family profile" evidence="13">
    <location>
        <begin position="2"/>
        <end position="701"/>
    </location>
</feature>
<dbReference type="AlphaFoldDB" id="B0VFU1"/>
<evidence type="ECO:0000256" key="7">
    <source>
        <dbReference type="ARBA" id="ARBA00022840"/>
    </source>
</evidence>
<dbReference type="eggNOG" id="COG0013">
    <property type="taxonomic scope" value="Bacteria"/>
</dbReference>
<dbReference type="FunFam" id="3.30.54.20:FF:000001">
    <property type="entry name" value="Alanine--tRNA ligase"/>
    <property type="match status" value="1"/>
</dbReference>
<proteinExistence type="inferred from homology"/>
<dbReference type="InterPro" id="IPR009000">
    <property type="entry name" value="Transl_B-barrel_sf"/>
</dbReference>
<keyword evidence="12" id="KW-0175">Coiled coil</keyword>
<feature type="binding site" evidence="11">
    <location>
        <position position="662"/>
    </location>
    <ligand>
        <name>Zn(2+)</name>
        <dbReference type="ChEBI" id="CHEBI:29105"/>
    </ligand>
</feature>
<accession>B0VFU1</accession>
<dbReference type="STRING" id="459349.CLOAM1696"/>
<comment type="catalytic activity">
    <reaction evidence="11">
        <text>tRNA(Ala) + L-alanine + ATP = L-alanyl-tRNA(Ala) + AMP + diphosphate</text>
        <dbReference type="Rhea" id="RHEA:12540"/>
        <dbReference type="Rhea" id="RHEA-COMP:9657"/>
        <dbReference type="Rhea" id="RHEA-COMP:9923"/>
        <dbReference type="ChEBI" id="CHEBI:30616"/>
        <dbReference type="ChEBI" id="CHEBI:33019"/>
        <dbReference type="ChEBI" id="CHEBI:57972"/>
        <dbReference type="ChEBI" id="CHEBI:78442"/>
        <dbReference type="ChEBI" id="CHEBI:78497"/>
        <dbReference type="ChEBI" id="CHEBI:456215"/>
        <dbReference type="EC" id="6.1.1.7"/>
    </reaction>
</comment>
<dbReference type="PRINTS" id="PR00980">
    <property type="entry name" value="TRNASYNTHALA"/>
</dbReference>
<dbReference type="Gene3D" id="2.40.30.130">
    <property type="match status" value="1"/>
</dbReference>
<dbReference type="SUPFAM" id="SSF55186">
    <property type="entry name" value="ThrRS/AlaRS common domain"/>
    <property type="match status" value="1"/>
</dbReference>
<evidence type="ECO:0000256" key="5">
    <source>
        <dbReference type="ARBA" id="ARBA00022741"/>
    </source>
</evidence>
<feature type="binding site" evidence="11">
    <location>
        <position position="560"/>
    </location>
    <ligand>
        <name>Zn(2+)</name>
        <dbReference type="ChEBI" id="CHEBI:29105"/>
    </ligand>
</feature>
<dbReference type="OrthoDB" id="9803884at2"/>
<dbReference type="GO" id="GO:0005524">
    <property type="term" value="F:ATP binding"/>
    <property type="evidence" value="ECO:0007669"/>
    <property type="project" value="UniProtKB-UniRule"/>
</dbReference>
<evidence type="ECO:0000256" key="6">
    <source>
        <dbReference type="ARBA" id="ARBA00022833"/>
    </source>
</evidence>
<comment type="subcellular location">
    <subcellularLocation>
        <location evidence="11">Cytoplasm</location>
    </subcellularLocation>
</comment>
<dbReference type="SUPFAM" id="SSF50447">
    <property type="entry name" value="Translation proteins"/>
    <property type="match status" value="1"/>
</dbReference>
<dbReference type="InterPro" id="IPR023033">
    <property type="entry name" value="Ala_tRNA_ligase_euk/bac"/>
</dbReference>
<dbReference type="Pfam" id="PF01411">
    <property type="entry name" value="tRNA-synt_2c"/>
    <property type="match status" value="1"/>
</dbReference>
<dbReference type="Gene3D" id="3.10.310.40">
    <property type="match status" value="1"/>
</dbReference>
<dbReference type="RefSeq" id="WP_015425390.1">
    <property type="nucleotide sequence ID" value="NC_020449.1"/>
</dbReference>